<dbReference type="AlphaFoldDB" id="A0A6G1FTM3"/>
<dbReference type="OrthoDB" id="4770059at2759"/>
<accession>A0A6G1FTM3</accession>
<keyword evidence="1" id="KW-0732">Signal</keyword>
<keyword evidence="3" id="KW-1185">Reference proteome</keyword>
<dbReference type="RefSeq" id="XP_033530642.1">
    <property type="nucleotide sequence ID" value="XM_033674115.1"/>
</dbReference>
<evidence type="ECO:0000313" key="4">
    <source>
        <dbReference type="RefSeq" id="XP_033530642.1"/>
    </source>
</evidence>
<dbReference type="GeneID" id="54414685"/>
<evidence type="ECO:0000256" key="1">
    <source>
        <dbReference type="SAM" id="SignalP"/>
    </source>
</evidence>
<dbReference type="Proteomes" id="UP000504638">
    <property type="component" value="Unplaced"/>
</dbReference>
<gene>
    <name evidence="2 4" type="ORF">P152DRAFT_173266</name>
</gene>
<feature type="chain" id="PRO_5044631586" evidence="1">
    <location>
        <begin position="24"/>
        <end position="238"/>
    </location>
</feature>
<feature type="signal peptide" evidence="1">
    <location>
        <begin position="1"/>
        <end position="23"/>
    </location>
</feature>
<reference evidence="4" key="3">
    <citation type="submission" date="2025-04" db="UniProtKB">
        <authorList>
            <consortium name="RefSeq"/>
        </authorList>
    </citation>
    <scope>IDENTIFICATION</scope>
    <source>
        <strain evidence="4">CBS 781.70</strain>
    </source>
</reference>
<name>A0A6G1FTM3_9PEZI</name>
<sequence>MVQTLTLLSLGVLNSQWTPPGSCLSTTTAWGNSYFLGYHKDAGHDPQCIPNVAAAPTVSVVTTNGLTPSTYTTTIAPSPTITAIAQLMPSADQNISSVGYYSPGICPSGFIYAASFTAGLPGAGKESRYICCPSGFLAEKGTSTRVRTTKGGRRTTRITTYEYPLCTQSARTITNLWSMTPGWPSVRPSSYNVSQTSTTNRNSKSVFSITASGIVVAWNPTDTPVVDYIRNNNIQLPP</sequence>
<reference evidence="2 4" key="1">
    <citation type="submission" date="2020-01" db="EMBL/GenBank/DDBJ databases">
        <authorList>
            <consortium name="DOE Joint Genome Institute"/>
            <person name="Haridas S."/>
            <person name="Albert R."/>
            <person name="Binder M."/>
            <person name="Bloem J."/>
            <person name="Labutti K."/>
            <person name="Salamov A."/>
            <person name="Andreopoulos B."/>
            <person name="Baker S.E."/>
            <person name="Barry K."/>
            <person name="Bills G."/>
            <person name="Bluhm B.H."/>
            <person name="Cannon C."/>
            <person name="Castanera R."/>
            <person name="Culley D.E."/>
            <person name="Daum C."/>
            <person name="Ezra D."/>
            <person name="Gonzalez J.B."/>
            <person name="Henrissat B."/>
            <person name="Kuo A."/>
            <person name="Liang C."/>
            <person name="Lipzen A."/>
            <person name="Lutzoni F."/>
            <person name="Magnuson J."/>
            <person name="Mondo S."/>
            <person name="Nolan M."/>
            <person name="Ohm R."/>
            <person name="Pangilinan J."/>
            <person name="Park H.-J."/>
            <person name="Ramirez L."/>
            <person name="Alfaro M."/>
            <person name="Sun H."/>
            <person name="Tritt A."/>
            <person name="Yoshinaga Y."/>
            <person name="Zwiers L.-H."/>
            <person name="Turgeon B.G."/>
            <person name="Goodwin S.B."/>
            <person name="Spatafora J.W."/>
            <person name="Crous P.W."/>
            <person name="Grigoriev I.V."/>
        </authorList>
    </citation>
    <scope>NUCLEOTIDE SEQUENCE</scope>
    <source>
        <strain evidence="2 4">CBS 781.70</strain>
    </source>
</reference>
<proteinExistence type="predicted"/>
<reference evidence="4" key="2">
    <citation type="submission" date="2020-04" db="EMBL/GenBank/DDBJ databases">
        <authorList>
            <consortium name="NCBI Genome Project"/>
        </authorList>
    </citation>
    <scope>NUCLEOTIDE SEQUENCE</scope>
    <source>
        <strain evidence="4">CBS 781.70</strain>
    </source>
</reference>
<organism evidence="2">
    <name type="scientific">Eremomyces bilateralis CBS 781.70</name>
    <dbReference type="NCBI Taxonomy" id="1392243"/>
    <lineage>
        <taxon>Eukaryota</taxon>
        <taxon>Fungi</taxon>
        <taxon>Dikarya</taxon>
        <taxon>Ascomycota</taxon>
        <taxon>Pezizomycotina</taxon>
        <taxon>Dothideomycetes</taxon>
        <taxon>Dothideomycetes incertae sedis</taxon>
        <taxon>Eremomycetales</taxon>
        <taxon>Eremomycetaceae</taxon>
        <taxon>Eremomyces</taxon>
    </lineage>
</organism>
<dbReference type="EMBL" id="ML975176">
    <property type="protein sequence ID" value="KAF1809011.1"/>
    <property type="molecule type" value="Genomic_DNA"/>
</dbReference>
<protein>
    <submittedName>
        <fullName evidence="2 4">Uncharacterized protein</fullName>
    </submittedName>
</protein>
<evidence type="ECO:0000313" key="2">
    <source>
        <dbReference type="EMBL" id="KAF1809011.1"/>
    </source>
</evidence>
<evidence type="ECO:0000313" key="3">
    <source>
        <dbReference type="Proteomes" id="UP000504638"/>
    </source>
</evidence>